<name>A0A8T2QLS2_CERRI</name>
<gene>
    <name evidence="4" type="ORF">KP509_34G043200</name>
</gene>
<feature type="region of interest" description="Disordered" evidence="1">
    <location>
        <begin position="69"/>
        <end position="101"/>
    </location>
</feature>
<proteinExistence type="predicted"/>
<evidence type="ECO:0000313" key="5">
    <source>
        <dbReference type="Proteomes" id="UP000825935"/>
    </source>
</evidence>
<dbReference type="PANTHER" id="PTHR37384">
    <property type="entry name" value="OS01G0835600 PROTEIN"/>
    <property type="match status" value="1"/>
</dbReference>
<dbReference type="Gene3D" id="2.30.30.140">
    <property type="match status" value="1"/>
</dbReference>
<dbReference type="PANTHER" id="PTHR37384:SF1">
    <property type="entry name" value="OS01G0835600 PROTEIN"/>
    <property type="match status" value="1"/>
</dbReference>
<keyword evidence="5" id="KW-1185">Reference proteome</keyword>
<comment type="caution">
    <text evidence="4">The sequence shown here is derived from an EMBL/GenBank/DDBJ whole genome shotgun (WGS) entry which is preliminary data.</text>
</comment>
<sequence length="618" mass="66358">MLSVSALLFFFVVTSNSTDLTAFYPSHGRDAEKIVKSEPRDVTLPTSSKIPAGEDSTIFSSENMSAKAECVNNSGGRDSNAVQPATTDSAPATSDVNSAAGTNSKHLKMDVLELGSQLESLQDTEDAVFDDMVILENDMVTAAPAAEDPGHTVGSLQATDIKVEGVCQISVPDASNAPSDVGDDVSTQVNFGDKIEHPSVQAAEPTGTVISNITAVSPAVEKEVAIEKDETTCFEAVHVSPSSKEDGSTVGLDGEEVKPIGTVNADAEDMATNDVLKLKNAPSQEVSDEEIQAIKGQKVVKKFGRKNFEGDVVGFDPETKWFKVVYEDGDEEDLEVWEVKEILASSSTLSSTKKRPSTDGGADESSLSSKTPKKKVQGSSVKDVKSEPKAAGKSPKTPGSEAKGSKSSKKSRSSRKPKSPGKLIQRALKSPAFRTPKDIEAKKREGRVKAGTSTPKSTKGRPTKKMTSETVSRSLDLQTPKLQHVNEKSTAKSSASKAVKSSGTKRKAEQGKSSEKSKRSKNKLTEESGDAIVGKQVKKDFDGTLYDGVVVKYDEKTKFYKVKYADGDQEDLELHEVEPILIQNFDNTEEKDDKPAKLSSLSSLMTADDAARRRKRKH</sequence>
<feature type="compositionally biased region" description="Low complexity" evidence="1">
    <location>
        <begin position="491"/>
        <end position="502"/>
    </location>
</feature>
<dbReference type="SMART" id="SM00333">
    <property type="entry name" value="TUDOR"/>
    <property type="match status" value="2"/>
</dbReference>
<organism evidence="4 5">
    <name type="scientific">Ceratopteris richardii</name>
    <name type="common">Triangle waterfern</name>
    <dbReference type="NCBI Taxonomy" id="49495"/>
    <lineage>
        <taxon>Eukaryota</taxon>
        <taxon>Viridiplantae</taxon>
        <taxon>Streptophyta</taxon>
        <taxon>Embryophyta</taxon>
        <taxon>Tracheophyta</taxon>
        <taxon>Polypodiopsida</taxon>
        <taxon>Polypodiidae</taxon>
        <taxon>Polypodiales</taxon>
        <taxon>Pteridineae</taxon>
        <taxon>Pteridaceae</taxon>
        <taxon>Parkerioideae</taxon>
        <taxon>Ceratopteris</taxon>
    </lineage>
</organism>
<evidence type="ECO:0000256" key="1">
    <source>
        <dbReference type="SAM" id="MobiDB-lite"/>
    </source>
</evidence>
<feature type="compositionally biased region" description="Basic and acidic residues" evidence="1">
    <location>
        <begin position="506"/>
        <end position="517"/>
    </location>
</feature>
<reference evidence="4" key="1">
    <citation type="submission" date="2021-08" db="EMBL/GenBank/DDBJ databases">
        <title>WGS assembly of Ceratopteris richardii.</title>
        <authorList>
            <person name="Marchant D.B."/>
            <person name="Chen G."/>
            <person name="Jenkins J."/>
            <person name="Shu S."/>
            <person name="Leebens-Mack J."/>
            <person name="Grimwood J."/>
            <person name="Schmutz J."/>
            <person name="Soltis P."/>
            <person name="Soltis D."/>
            <person name="Chen Z.-H."/>
        </authorList>
    </citation>
    <scope>NUCLEOTIDE SEQUENCE</scope>
    <source>
        <strain evidence="4">Whitten #5841</strain>
        <tissue evidence="4">Leaf</tissue>
    </source>
</reference>
<feature type="signal peptide" evidence="2">
    <location>
        <begin position="1"/>
        <end position="17"/>
    </location>
</feature>
<feature type="region of interest" description="Disordered" evidence="1">
    <location>
        <begin position="346"/>
        <end position="531"/>
    </location>
</feature>
<dbReference type="EMBL" id="CM035439">
    <property type="protein sequence ID" value="KAH7284201.1"/>
    <property type="molecule type" value="Genomic_DNA"/>
</dbReference>
<protein>
    <recommendedName>
        <fullName evidence="3">Tudor domain-containing protein</fullName>
    </recommendedName>
</protein>
<evidence type="ECO:0000259" key="3">
    <source>
        <dbReference type="SMART" id="SM00333"/>
    </source>
</evidence>
<dbReference type="OrthoDB" id="168165at2759"/>
<dbReference type="AlphaFoldDB" id="A0A8T2QLS2"/>
<dbReference type="InterPro" id="IPR002999">
    <property type="entry name" value="Tudor"/>
</dbReference>
<evidence type="ECO:0000313" key="4">
    <source>
        <dbReference type="EMBL" id="KAH7284201.1"/>
    </source>
</evidence>
<feature type="region of interest" description="Disordered" evidence="1">
    <location>
        <begin position="586"/>
        <end position="618"/>
    </location>
</feature>
<feature type="compositionally biased region" description="Polar residues" evidence="1">
    <location>
        <begin position="71"/>
        <end position="101"/>
    </location>
</feature>
<dbReference type="CDD" id="cd20401">
    <property type="entry name" value="Tudor_AtPTM-like"/>
    <property type="match status" value="2"/>
</dbReference>
<dbReference type="InterPro" id="IPR047365">
    <property type="entry name" value="Tudor_AtPTM-like"/>
</dbReference>
<dbReference type="Pfam" id="PF21743">
    <property type="entry name" value="PTM_DIR17_Tudor"/>
    <property type="match status" value="2"/>
</dbReference>
<accession>A0A8T2QLS2</accession>
<feature type="compositionally biased region" description="Basic residues" evidence="1">
    <location>
        <begin position="406"/>
        <end position="419"/>
    </location>
</feature>
<keyword evidence="2" id="KW-0732">Signal</keyword>
<feature type="domain" description="Tudor" evidence="3">
    <location>
        <begin position="524"/>
        <end position="585"/>
    </location>
</feature>
<feature type="domain" description="Tudor" evidence="3">
    <location>
        <begin position="291"/>
        <end position="347"/>
    </location>
</feature>
<feature type="compositionally biased region" description="Polar residues" evidence="1">
    <location>
        <begin position="468"/>
        <end position="481"/>
    </location>
</feature>
<dbReference type="Proteomes" id="UP000825935">
    <property type="component" value="Chromosome 34"/>
</dbReference>
<feature type="chain" id="PRO_5035797840" description="Tudor domain-containing protein" evidence="2">
    <location>
        <begin position="18"/>
        <end position="618"/>
    </location>
</feature>
<evidence type="ECO:0000256" key="2">
    <source>
        <dbReference type="SAM" id="SignalP"/>
    </source>
</evidence>